<dbReference type="InterPro" id="IPR012334">
    <property type="entry name" value="Pectin_lyas_fold"/>
</dbReference>
<evidence type="ECO:0000313" key="3">
    <source>
        <dbReference type="EMBL" id="KAG1764161.1"/>
    </source>
</evidence>
<dbReference type="GO" id="GO:0004650">
    <property type="term" value="F:polygalacturonase activity"/>
    <property type="evidence" value="ECO:0007669"/>
    <property type="project" value="InterPro"/>
</dbReference>
<feature type="domain" description="Rhamnogalacturonase A/B/Epimerase-like pectate lyase" evidence="2">
    <location>
        <begin position="65"/>
        <end position="307"/>
    </location>
</feature>
<dbReference type="PANTHER" id="PTHR33928:SF2">
    <property type="entry name" value="PECTATE LYASE SUPERFAMILY PROTEIN DOMAIN-CONTAINING PROTEIN-RELATED"/>
    <property type="match status" value="1"/>
</dbReference>
<comment type="caution">
    <text evidence="3">The sequence shown here is derived from an EMBL/GenBank/DDBJ whole genome shotgun (WGS) entry which is preliminary data.</text>
</comment>
<proteinExistence type="predicted"/>
<feature type="domain" description="Rhamnogalacturonase A/B/Epimerase-like pectate lyase" evidence="2">
    <location>
        <begin position="436"/>
        <end position="549"/>
    </location>
</feature>
<evidence type="ECO:0000313" key="4">
    <source>
        <dbReference type="Proteomes" id="UP000714275"/>
    </source>
</evidence>
<organism evidence="3 4">
    <name type="scientific">Suillus placidus</name>
    <dbReference type="NCBI Taxonomy" id="48579"/>
    <lineage>
        <taxon>Eukaryota</taxon>
        <taxon>Fungi</taxon>
        <taxon>Dikarya</taxon>
        <taxon>Basidiomycota</taxon>
        <taxon>Agaricomycotina</taxon>
        <taxon>Agaricomycetes</taxon>
        <taxon>Agaricomycetidae</taxon>
        <taxon>Boletales</taxon>
        <taxon>Suillineae</taxon>
        <taxon>Suillaceae</taxon>
        <taxon>Suillus</taxon>
    </lineage>
</organism>
<dbReference type="InterPro" id="IPR039279">
    <property type="entry name" value="QRT3-like"/>
</dbReference>
<dbReference type="SUPFAM" id="SSF51126">
    <property type="entry name" value="Pectin lyase-like"/>
    <property type="match status" value="2"/>
</dbReference>
<dbReference type="PANTHER" id="PTHR33928">
    <property type="entry name" value="POLYGALACTURONASE QRT3"/>
    <property type="match status" value="1"/>
</dbReference>
<dbReference type="Gene3D" id="2.160.20.10">
    <property type="entry name" value="Single-stranded right-handed beta-helix, Pectin lyase-like"/>
    <property type="match status" value="2"/>
</dbReference>
<dbReference type="EMBL" id="JABBWD010000132">
    <property type="protein sequence ID" value="KAG1764161.1"/>
    <property type="molecule type" value="Genomic_DNA"/>
</dbReference>
<reference evidence="3" key="1">
    <citation type="journal article" date="2020" name="New Phytol.">
        <title>Comparative genomics reveals dynamic genome evolution in host specialist ectomycorrhizal fungi.</title>
        <authorList>
            <person name="Lofgren L.A."/>
            <person name="Nguyen N.H."/>
            <person name="Vilgalys R."/>
            <person name="Ruytinx J."/>
            <person name="Liao H.L."/>
            <person name="Branco S."/>
            <person name="Kuo A."/>
            <person name="LaButti K."/>
            <person name="Lipzen A."/>
            <person name="Andreopoulos W."/>
            <person name="Pangilinan J."/>
            <person name="Riley R."/>
            <person name="Hundley H."/>
            <person name="Na H."/>
            <person name="Barry K."/>
            <person name="Grigoriev I.V."/>
            <person name="Stajich J.E."/>
            <person name="Kennedy P.G."/>
        </authorList>
    </citation>
    <scope>NUCLEOTIDE SEQUENCE</scope>
    <source>
        <strain evidence="3">DOB743</strain>
    </source>
</reference>
<feature type="chain" id="PRO_5040423878" evidence="1">
    <location>
        <begin position="23"/>
        <end position="804"/>
    </location>
</feature>
<dbReference type="InterPro" id="IPR024535">
    <property type="entry name" value="RHGA/B-epi-like_pectate_lyase"/>
</dbReference>
<dbReference type="InterPro" id="IPR011050">
    <property type="entry name" value="Pectin_lyase_fold/virulence"/>
</dbReference>
<protein>
    <submittedName>
        <fullName evidence="3">Glycoside hydrolase family 55 protein</fullName>
    </submittedName>
</protein>
<sequence length="804" mass="84640">MSRYSKSLLLSALLALSIRVSGLGTSCSAPLGGGTAAPSDPYWLQTVQHQGTSAFNSDPSSYQVFRNVKDFGAKGDGVTDDTTAIKHVIFSPPQALTYSYPSSAMSSGGRCGGGSCNSSTVTPAIVYFPAGTYLVSSAIDTYYYTQIIGDAKKPPTLLASSSFSGFAVIDADPYIPNGWGAQWFSNQDNFYRSIRNLIIDLRQIPASTSAIGLHWQVSQATSLINIVVEMSTASNNSHQGMFMENGSGGFMGDIIFNGGKYGIQVGNQQFTVRNLTVNNAATAVSGIWNWGFTFQGVTINNCQIGFDLATGGTTTSNQTVGSEAIIDAVVTNTPVFVRSSVASNGQLAGSLVLNNIKLSNVPTAVGVTGGITVLAGGTTTIASWGQGNVYSGTSGSKNFAQGNIVSANKPSVLLDSAGRIFGKAHPQYASYAASQFISVKSQGAKGDGYTDDTAAIQNVLDEYAGCKIIFFDAGTYHVTDTITIPAGAQIVGEAWSVIMAGGSAFSDQKNPRAVIQAGAAKSQGVLEISDMVFTTAGPAPGAIMIEWNVHDPSGQQAAAGMWDSHIRLGGAAGTNMQYSQCPSGSVNSACQAAFLGIYLTSGSSAYLEGTWVWTADHDLDTSGSSDVSIFSGRGILSESHGPVWLIGTYLDIVTMLNKLAEHAALYQYSLVNARNHYIGFAQTETPYYQPSPAAPAPYSTTSSYNDPTFSSSINMAWGMYIQSSSNIIIFGAGFYSFFQNYSQNCLTTNTCQAQIFNIDSTSNVTAYSVSTVATTYQLSVSQNGVIRSSDNADGFQETFTAWSK</sequence>
<keyword evidence="3" id="KW-0378">Hydrolase</keyword>
<keyword evidence="4" id="KW-1185">Reference proteome</keyword>
<name>A0A9P6ZFR1_9AGAM</name>
<feature type="signal peptide" evidence="1">
    <location>
        <begin position="1"/>
        <end position="22"/>
    </location>
</feature>
<keyword evidence="1" id="KW-0732">Signal</keyword>
<accession>A0A9P6ZFR1</accession>
<dbReference type="AlphaFoldDB" id="A0A9P6ZFR1"/>
<dbReference type="CDD" id="cd23668">
    <property type="entry name" value="GH55_beta13glucanase-like"/>
    <property type="match status" value="1"/>
</dbReference>
<dbReference type="Proteomes" id="UP000714275">
    <property type="component" value="Unassembled WGS sequence"/>
</dbReference>
<evidence type="ECO:0000259" key="2">
    <source>
        <dbReference type="Pfam" id="PF12708"/>
    </source>
</evidence>
<dbReference type="Pfam" id="PF12708">
    <property type="entry name" value="Pect-lyase_RHGA_epim"/>
    <property type="match status" value="2"/>
</dbReference>
<dbReference type="OrthoDB" id="1046782at2759"/>
<gene>
    <name evidence="3" type="ORF">EV702DRAFT_1216823</name>
</gene>
<evidence type="ECO:0000256" key="1">
    <source>
        <dbReference type="SAM" id="SignalP"/>
    </source>
</evidence>
<dbReference type="FunFam" id="2.160.20.10:FF:000049">
    <property type="entry name" value="Putative exo-beta-1,3-glucanase"/>
    <property type="match status" value="1"/>
</dbReference>